<dbReference type="EMBL" id="AUZY01009797">
    <property type="protein sequence ID" value="EQD40886.1"/>
    <property type="molecule type" value="Genomic_DNA"/>
</dbReference>
<evidence type="ECO:0000259" key="1">
    <source>
        <dbReference type="PROSITE" id="PS50112"/>
    </source>
</evidence>
<dbReference type="InterPro" id="IPR001610">
    <property type="entry name" value="PAC"/>
</dbReference>
<dbReference type="InterPro" id="IPR052155">
    <property type="entry name" value="Biofilm_reg_signaling"/>
</dbReference>
<comment type="caution">
    <text evidence="5">The sequence shown here is derived from an EMBL/GenBank/DDBJ whole genome shotgun (WGS) entry which is preliminary data.</text>
</comment>
<dbReference type="SUPFAM" id="SSF55781">
    <property type="entry name" value="GAF domain-like"/>
    <property type="match status" value="1"/>
</dbReference>
<dbReference type="Pfam" id="PF00990">
    <property type="entry name" value="GGDEF"/>
    <property type="match status" value="1"/>
</dbReference>
<dbReference type="InterPro" id="IPR043128">
    <property type="entry name" value="Rev_trsase/Diguanyl_cyclase"/>
</dbReference>
<dbReference type="Gene3D" id="3.20.20.450">
    <property type="entry name" value="EAL domain"/>
    <property type="match status" value="1"/>
</dbReference>
<dbReference type="InterPro" id="IPR013767">
    <property type="entry name" value="PAS_fold"/>
</dbReference>
<dbReference type="Pfam" id="PF00989">
    <property type="entry name" value="PAS"/>
    <property type="match status" value="1"/>
</dbReference>
<dbReference type="Pfam" id="PF13185">
    <property type="entry name" value="GAF_2"/>
    <property type="match status" value="1"/>
</dbReference>
<dbReference type="CDD" id="cd00130">
    <property type="entry name" value="PAS"/>
    <property type="match status" value="1"/>
</dbReference>
<accession>T0YYY9</accession>
<evidence type="ECO:0000259" key="2">
    <source>
        <dbReference type="PROSITE" id="PS50113"/>
    </source>
</evidence>
<dbReference type="InterPro" id="IPR029787">
    <property type="entry name" value="Nucleotide_cyclase"/>
</dbReference>
<dbReference type="InterPro" id="IPR000014">
    <property type="entry name" value="PAS"/>
</dbReference>
<evidence type="ECO:0000259" key="4">
    <source>
        <dbReference type="PROSITE" id="PS50887"/>
    </source>
</evidence>
<dbReference type="AlphaFoldDB" id="T0YYY9"/>
<dbReference type="InterPro" id="IPR003018">
    <property type="entry name" value="GAF"/>
</dbReference>
<protein>
    <submittedName>
        <fullName evidence="5">Sensory box/GGDEF domain/EAL domain protein</fullName>
    </submittedName>
</protein>
<evidence type="ECO:0000313" key="5">
    <source>
        <dbReference type="EMBL" id="EQD40886.1"/>
    </source>
</evidence>
<dbReference type="PROSITE" id="PS50883">
    <property type="entry name" value="EAL"/>
    <property type="match status" value="1"/>
</dbReference>
<dbReference type="SUPFAM" id="SSF141868">
    <property type="entry name" value="EAL domain-like"/>
    <property type="match status" value="1"/>
</dbReference>
<dbReference type="Gene3D" id="3.30.450.40">
    <property type="match status" value="1"/>
</dbReference>
<organism evidence="5">
    <name type="scientific">mine drainage metagenome</name>
    <dbReference type="NCBI Taxonomy" id="410659"/>
    <lineage>
        <taxon>unclassified sequences</taxon>
        <taxon>metagenomes</taxon>
        <taxon>ecological metagenomes</taxon>
    </lineage>
</organism>
<dbReference type="GO" id="GO:0006355">
    <property type="term" value="P:regulation of DNA-templated transcription"/>
    <property type="evidence" value="ECO:0007669"/>
    <property type="project" value="InterPro"/>
</dbReference>
<dbReference type="InterPro" id="IPR000160">
    <property type="entry name" value="GGDEF_dom"/>
</dbReference>
<dbReference type="InterPro" id="IPR001633">
    <property type="entry name" value="EAL_dom"/>
</dbReference>
<feature type="domain" description="EAL" evidence="3">
    <location>
        <begin position="504"/>
        <end position="754"/>
    </location>
</feature>
<dbReference type="PANTHER" id="PTHR44757">
    <property type="entry name" value="DIGUANYLATE CYCLASE DGCP"/>
    <property type="match status" value="1"/>
</dbReference>
<dbReference type="Gene3D" id="3.30.450.20">
    <property type="entry name" value="PAS domain"/>
    <property type="match status" value="1"/>
</dbReference>
<dbReference type="SMART" id="SM00052">
    <property type="entry name" value="EAL"/>
    <property type="match status" value="1"/>
</dbReference>
<dbReference type="CDD" id="cd01948">
    <property type="entry name" value="EAL"/>
    <property type="match status" value="1"/>
</dbReference>
<feature type="domain" description="PAS" evidence="1">
    <location>
        <begin position="36"/>
        <end position="106"/>
    </location>
</feature>
<reference evidence="5" key="2">
    <citation type="journal article" date="2014" name="ISME J.">
        <title>Microbial stratification in low pH oxic and suboxic macroscopic growths along an acid mine drainage.</title>
        <authorList>
            <person name="Mendez-Garcia C."/>
            <person name="Mesa V."/>
            <person name="Sprenger R.R."/>
            <person name="Richter M."/>
            <person name="Diez M.S."/>
            <person name="Solano J."/>
            <person name="Bargiela R."/>
            <person name="Golyshina O.V."/>
            <person name="Manteca A."/>
            <person name="Ramos J.L."/>
            <person name="Gallego J.R."/>
            <person name="Llorente I."/>
            <person name="Martins Dos Santos V.A."/>
            <person name="Jensen O.N."/>
            <person name="Pelaez A.I."/>
            <person name="Sanchez J."/>
            <person name="Ferrer M."/>
        </authorList>
    </citation>
    <scope>NUCLEOTIDE SEQUENCE</scope>
</reference>
<feature type="domain" description="GGDEF" evidence="4">
    <location>
        <begin position="363"/>
        <end position="496"/>
    </location>
</feature>
<dbReference type="SMART" id="SM00091">
    <property type="entry name" value="PAS"/>
    <property type="match status" value="1"/>
</dbReference>
<dbReference type="InterPro" id="IPR035965">
    <property type="entry name" value="PAS-like_dom_sf"/>
</dbReference>
<dbReference type="PROSITE" id="PS50112">
    <property type="entry name" value="PAS"/>
    <property type="match status" value="1"/>
</dbReference>
<dbReference type="SUPFAM" id="SSF55785">
    <property type="entry name" value="PYP-like sensor domain (PAS domain)"/>
    <property type="match status" value="1"/>
</dbReference>
<proteinExistence type="predicted"/>
<dbReference type="SUPFAM" id="SSF55073">
    <property type="entry name" value="Nucleotide cyclase"/>
    <property type="match status" value="1"/>
</dbReference>
<dbReference type="Gene3D" id="3.30.70.270">
    <property type="match status" value="1"/>
</dbReference>
<dbReference type="InterPro" id="IPR000700">
    <property type="entry name" value="PAS-assoc_C"/>
</dbReference>
<dbReference type="SMART" id="SM00267">
    <property type="entry name" value="GGDEF"/>
    <property type="match status" value="1"/>
</dbReference>
<sequence>MLKENLRRLQPAVERALRTATACREMQGMQCALRESEERFRTIVETTEDWVWEMDLHRVHNYVNSSVTEILGYSPTEVMGRDALELMVDADRAEVERVLPDLVAAKQGWQRWTLRWRHRDGSIRVLESTAHPVLDRAGALIGYRGIDRDVTERVQQDAKIRRLARIHAVLSALGNAVLRSRDTAELLDLSCRLAVVQGGFKAAAITARTSADTLTMTSSYGDPAALALIAEHDHLSLDPAGVSEPPFMEAMRTASIIVTRDGSGADASAGWPAAMARAGVAAQISLPVGAEAWGVMSLFAGTPQTFDDEEIELLRRLTDEVDYARDFIDKSERLEFLAYNNPTTSLPNRTAFRDLLLSRLEGGPQTIAMIDIERFRYINRTRGRRFGDALLREVGSRLKSLVPEGALVAHPGDDAFVLAFQTGTVDTAIGDIEALLGRCTERPFMIQGEQVHARFHCSVLMAPLQAQTPDAIEHGLVAALAEAQSLDHPVLAFTEGARQRMARRVELERDLRLALGNNEFELYLQPKYGAVSRQLTGAEVLLRWRHPAQGLVSPAEFIPVLEDTGMIVAVGAWVRQESLRITRRWQARGLGTRLAVNISARELRQVDFIGNYEALLTTAGDGRALEVEITESLLMDDIERSISVLQRLRALGCRIAIDDFGTGYSSLSYLSRLPADALKIDQSFVDRLATDTSTLALVKNIIELAHSLGLTVVAEGVEQEEQARLLRRMRCDELQGFLLGRPVPVDDFERTVLA</sequence>
<dbReference type="PANTHER" id="PTHR44757:SF2">
    <property type="entry name" value="BIOFILM ARCHITECTURE MAINTENANCE PROTEIN MBAA"/>
    <property type="match status" value="1"/>
</dbReference>
<evidence type="ECO:0000259" key="3">
    <source>
        <dbReference type="PROSITE" id="PS50883"/>
    </source>
</evidence>
<reference evidence="5" key="1">
    <citation type="submission" date="2013-08" db="EMBL/GenBank/DDBJ databases">
        <authorList>
            <person name="Mendez C."/>
            <person name="Richter M."/>
            <person name="Ferrer M."/>
            <person name="Sanchez J."/>
        </authorList>
    </citation>
    <scope>NUCLEOTIDE SEQUENCE</scope>
</reference>
<dbReference type="PROSITE" id="PS50113">
    <property type="entry name" value="PAC"/>
    <property type="match status" value="1"/>
</dbReference>
<gene>
    <name evidence="5" type="ORF">B1B_14754</name>
</gene>
<dbReference type="NCBIfam" id="TIGR00229">
    <property type="entry name" value="sensory_box"/>
    <property type="match status" value="1"/>
</dbReference>
<name>T0YYY9_9ZZZZ</name>
<dbReference type="InterPro" id="IPR035919">
    <property type="entry name" value="EAL_sf"/>
</dbReference>
<dbReference type="NCBIfam" id="TIGR00254">
    <property type="entry name" value="GGDEF"/>
    <property type="match status" value="1"/>
</dbReference>
<dbReference type="Pfam" id="PF00563">
    <property type="entry name" value="EAL"/>
    <property type="match status" value="1"/>
</dbReference>
<dbReference type="PROSITE" id="PS50887">
    <property type="entry name" value="GGDEF"/>
    <property type="match status" value="1"/>
</dbReference>
<dbReference type="CDD" id="cd01949">
    <property type="entry name" value="GGDEF"/>
    <property type="match status" value="1"/>
</dbReference>
<dbReference type="SMART" id="SM00086">
    <property type="entry name" value="PAC"/>
    <property type="match status" value="1"/>
</dbReference>
<feature type="domain" description="PAC" evidence="2">
    <location>
        <begin position="110"/>
        <end position="162"/>
    </location>
</feature>
<dbReference type="InterPro" id="IPR029016">
    <property type="entry name" value="GAF-like_dom_sf"/>
</dbReference>